<proteinExistence type="predicted"/>
<evidence type="ECO:0000313" key="4">
    <source>
        <dbReference type="EMBL" id="MBS7824891.1"/>
    </source>
</evidence>
<dbReference type="RefSeq" id="WP_213398112.1">
    <property type="nucleotide sequence ID" value="NZ_JAGIBT010000006.1"/>
</dbReference>
<dbReference type="Pfam" id="PF21447">
    <property type="entry name" value="Ppx-GppA_III"/>
    <property type="match status" value="1"/>
</dbReference>
<dbReference type="AlphaFoldDB" id="A0AB35BYU8"/>
<gene>
    <name evidence="4" type="ORF">J7561_06695</name>
</gene>
<dbReference type="InterPro" id="IPR043129">
    <property type="entry name" value="ATPase_NBD"/>
</dbReference>
<keyword evidence="1" id="KW-0378">Hydrolase</keyword>
<evidence type="ECO:0000313" key="5">
    <source>
        <dbReference type="Proteomes" id="UP000680020"/>
    </source>
</evidence>
<evidence type="ECO:0000259" key="3">
    <source>
        <dbReference type="Pfam" id="PF21447"/>
    </source>
</evidence>
<accession>A0AB35BYU8</accession>
<dbReference type="SUPFAM" id="SSF109604">
    <property type="entry name" value="HD-domain/PDEase-like"/>
    <property type="match status" value="1"/>
</dbReference>
<evidence type="ECO:0000259" key="2">
    <source>
        <dbReference type="Pfam" id="PF02541"/>
    </source>
</evidence>
<dbReference type="GO" id="GO:0016462">
    <property type="term" value="F:pyrophosphatase activity"/>
    <property type="evidence" value="ECO:0007669"/>
    <property type="project" value="TreeGrafter"/>
</dbReference>
<organism evidence="4 5">
    <name type="scientific">Wohlfahrtiimonas chitiniclastica</name>
    <dbReference type="NCBI Taxonomy" id="400946"/>
    <lineage>
        <taxon>Bacteria</taxon>
        <taxon>Pseudomonadati</taxon>
        <taxon>Pseudomonadota</taxon>
        <taxon>Gammaproteobacteria</taxon>
        <taxon>Cardiobacteriales</taxon>
        <taxon>Ignatzschineriaceae</taxon>
        <taxon>Wohlfahrtiimonas</taxon>
    </lineage>
</organism>
<reference evidence="4" key="1">
    <citation type="submission" date="2021-03" db="EMBL/GenBank/DDBJ databases">
        <title>Identification and antibiotic profiling of Wohlfahrtiimonas chitiniclastica, an underestimated human pathogen.</title>
        <authorList>
            <person name="Kopf A."/>
            <person name="Bunk B."/>
            <person name="Coldewey S."/>
            <person name="Gunzer F."/>
            <person name="Riedel T."/>
            <person name="Schroettner P."/>
        </authorList>
    </citation>
    <scope>NUCLEOTIDE SEQUENCE</scope>
    <source>
        <strain evidence="4">DSM 100917</strain>
    </source>
</reference>
<dbReference type="Gene3D" id="3.30.420.150">
    <property type="entry name" value="Exopolyphosphatase. Domain 2"/>
    <property type="match status" value="1"/>
</dbReference>
<name>A0AB35BYU8_9GAMM</name>
<dbReference type="InterPro" id="IPR003695">
    <property type="entry name" value="Ppx_GppA_N"/>
</dbReference>
<dbReference type="PIRSF" id="PIRSF001267">
    <property type="entry name" value="Pyrophosphatase_GppA_Ppx"/>
    <property type="match status" value="1"/>
</dbReference>
<dbReference type="Proteomes" id="UP000680020">
    <property type="component" value="Unassembled WGS sequence"/>
</dbReference>
<feature type="domain" description="Ppx/GppA phosphatase C-terminal" evidence="3">
    <location>
        <begin position="308"/>
        <end position="475"/>
    </location>
</feature>
<dbReference type="InterPro" id="IPR048950">
    <property type="entry name" value="Ppx_GppA_C"/>
</dbReference>
<dbReference type="InterPro" id="IPR030673">
    <property type="entry name" value="PyroPPase_GppA_Ppx"/>
</dbReference>
<dbReference type="Gene3D" id="3.30.420.40">
    <property type="match status" value="1"/>
</dbReference>
<dbReference type="CDD" id="cd24053">
    <property type="entry name" value="ASKHA_NBD_EcPPX-GppA-like"/>
    <property type="match status" value="1"/>
</dbReference>
<dbReference type="InterPro" id="IPR050273">
    <property type="entry name" value="GppA/Ppx_hydrolase"/>
</dbReference>
<dbReference type="Gene3D" id="1.10.3210.10">
    <property type="entry name" value="Hypothetical protein af1432"/>
    <property type="match status" value="1"/>
</dbReference>
<dbReference type="EMBL" id="JAGIBU010000005">
    <property type="protein sequence ID" value="MBS7824891.1"/>
    <property type="molecule type" value="Genomic_DNA"/>
</dbReference>
<dbReference type="SUPFAM" id="SSF53067">
    <property type="entry name" value="Actin-like ATPase domain"/>
    <property type="match status" value="2"/>
</dbReference>
<dbReference type="PANTHER" id="PTHR30005:SF0">
    <property type="entry name" value="RETROGRADE REGULATION PROTEIN 2"/>
    <property type="match status" value="1"/>
</dbReference>
<sequence>MDEKILGVVDLGSNSFHLAIVQEDNGRLVVIDRMKSMVQLAYGLTPEKLIHPNTREKALTCLAQFGERLAEIDRKNIRVVGTNTLRQLKDPSFMREAEAALGVPIEIISGKEEARLIYLGVIQYVDLHDQLALVIDIGGGSTELVLGDKDKLLRSSSLEVGCVRLAKQFFFDDKISKKQVHAAALYLETELQPLHPHLTSDPCQYFGASGTIRTLREMIEQENLGEEEITATALKKLLKILLSLGTVRAIERRFDLTTERARVICSGLLILKAVMEKFNLEVVQPVDTALREGMVLDLLGRIHKEDMRDLTIESLVHRFGANIEQAKRVEATSLYMVDKIELSAPYLTSPRRYLGWASLLHEIGLAISYHRHYKHSAYLVEHADLDGFSRTDQKILAAILYNHKRRFNPDDFEYLPDFTMALTLILRISVLLHRSREPQPMPEFDFQYAKKKITLTFPPHWLDEHPLIQQDLQLERDWLKEAGIKIEWE</sequence>
<dbReference type="PANTHER" id="PTHR30005">
    <property type="entry name" value="EXOPOLYPHOSPHATASE"/>
    <property type="match status" value="1"/>
</dbReference>
<comment type="caution">
    <text evidence="4">The sequence shown here is derived from an EMBL/GenBank/DDBJ whole genome shotgun (WGS) entry which is preliminary data.</text>
</comment>
<protein>
    <submittedName>
        <fullName evidence="4">Ppx/GppA family phosphatase</fullName>
    </submittedName>
</protein>
<evidence type="ECO:0000256" key="1">
    <source>
        <dbReference type="ARBA" id="ARBA00022801"/>
    </source>
</evidence>
<feature type="domain" description="Ppx/GppA phosphatase N-terminal" evidence="2">
    <location>
        <begin position="20"/>
        <end position="300"/>
    </location>
</feature>
<dbReference type="Pfam" id="PF02541">
    <property type="entry name" value="Ppx-GppA"/>
    <property type="match status" value="1"/>
</dbReference>